<feature type="transmembrane region" description="Helical" evidence="1">
    <location>
        <begin position="12"/>
        <end position="35"/>
    </location>
</feature>
<name>A0A2X2DBM0_PSELU</name>
<dbReference type="EMBL" id="JADMCD010000001">
    <property type="protein sequence ID" value="MBF8639161.1"/>
    <property type="molecule type" value="Genomic_DNA"/>
</dbReference>
<sequence>MITHARPVLLRGGFRVLSLLLASPLCLLLLIYPTAFLNAEGHYSHSMLMLVMWGVAGGFVHGVGFDPRAKVWKWAFGPLLAWTLMALGYALLIQARMG</sequence>
<evidence type="ECO:0000256" key="1">
    <source>
        <dbReference type="SAM" id="Phobius"/>
    </source>
</evidence>
<evidence type="ECO:0000313" key="3">
    <source>
        <dbReference type="EMBL" id="SPZ09805.1"/>
    </source>
</evidence>
<dbReference type="Proteomes" id="UP000626180">
    <property type="component" value="Unassembled WGS sequence"/>
</dbReference>
<accession>A0A2X2DBM0</accession>
<dbReference type="RefSeq" id="WP_010797544.1">
    <property type="nucleotide sequence ID" value="NZ_CP044086.1"/>
</dbReference>
<evidence type="ECO:0000313" key="4">
    <source>
        <dbReference type="Proteomes" id="UP000250443"/>
    </source>
</evidence>
<dbReference type="Pfam" id="PF09600">
    <property type="entry name" value="Cyd_oper_YbgE"/>
    <property type="match status" value="1"/>
</dbReference>
<keyword evidence="1" id="KW-0812">Transmembrane</keyword>
<gene>
    <name evidence="2" type="ORF">IRZ65_00510</name>
    <name evidence="3" type="ORF">NCTC11842_03389</name>
</gene>
<feature type="transmembrane region" description="Helical" evidence="1">
    <location>
        <begin position="47"/>
        <end position="65"/>
    </location>
</feature>
<proteinExistence type="predicted"/>
<protein>
    <submittedName>
        <fullName evidence="2">Cyd operon YbgE family protein</fullName>
    </submittedName>
    <submittedName>
        <fullName evidence="3">Memnrane protein</fullName>
    </submittedName>
</protein>
<dbReference type="Proteomes" id="UP000250443">
    <property type="component" value="Unassembled WGS sequence"/>
</dbReference>
<dbReference type="InterPro" id="IPR011846">
    <property type="entry name" value="Cyd_oper_YbgE"/>
</dbReference>
<organism evidence="3 4">
    <name type="scientific">Pseudomonas luteola</name>
    <dbReference type="NCBI Taxonomy" id="47886"/>
    <lineage>
        <taxon>Bacteria</taxon>
        <taxon>Pseudomonadati</taxon>
        <taxon>Pseudomonadota</taxon>
        <taxon>Gammaproteobacteria</taxon>
        <taxon>Pseudomonadales</taxon>
        <taxon>Pseudomonadaceae</taxon>
        <taxon>Pseudomonas</taxon>
    </lineage>
</organism>
<keyword evidence="1" id="KW-0472">Membrane</keyword>
<reference evidence="2 5" key="2">
    <citation type="submission" date="2020-10" db="EMBL/GenBank/DDBJ databases">
        <title>Genome sequences of Pseudomonas isolates.</title>
        <authorList>
            <person name="Wessels L."/>
            <person name="Reich F."/>
            <person name="Hammerl J."/>
        </authorList>
    </citation>
    <scope>NUCLEOTIDE SEQUENCE [LARGE SCALE GENOMIC DNA]</scope>
    <source>
        <strain evidence="2 5">20-MO00624-0</strain>
    </source>
</reference>
<reference evidence="3 4" key="1">
    <citation type="submission" date="2018-06" db="EMBL/GenBank/DDBJ databases">
        <authorList>
            <consortium name="Pathogen Informatics"/>
            <person name="Doyle S."/>
        </authorList>
    </citation>
    <scope>NUCLEOTIDE SEQUENCE [LARGE SCALE GENOMIC DNA]</scope>
    <source>
        <strain evidence="3 4">NCTC11842</strain>
    </source>
</reference>
<feature type="transmembrane region" description="Helical" evidence="1">
    <location>
        <begin position="71"/>
        <end position="92"/>
    </location>
</feature>
<dbReference type="AlphaFoldDB" id="A0A2X2DBM0"/>
<evidence type="ECO:0000313" key="2">
    <source>
        <dbReference type="EMBL" id="MBF8639161.1"/>
    </source>
</evidence>
<dbReference type="EMBL" id="UAUF01000013">
    <property type="protein sequence ID" value="SPZ09805.1"/>
    <property type="molecule type" value="Genomic_DNA"/>
</dbReference>
<evidence type="ECO:0000313" key="5">
    <source>
        <dbReference type="Proteomes" id="UP000626180"/>
    </source>
</evidence>
<keyword evidence="5" id="KW-1185">Reference proteome</keyword>
<keyword evidence="1" id="KW-1133">Transmembrane helix</keyword>